<keyword evidence="2" id="KW-1133">Transmembrane helix</keyword>
<evidence type="ECO:0000313" key="4">
    <source>
        <dbReference type="Proteomes" id="UP000006174"/>
    </source>
</evidence>
<reference evidence="3 4" key="1">
    <citation type="journal article" date="2012" name="Plant Cell">
        <title>Genome comparison of barley and maize smut fungi reveals targeted loss of RNA silencing components and species-specific presence of transposable elements.</title>
        <authorList>
            <person name="Laurie J.D."/>
            <person name="Ali S."/>
            <person name="Linning R."/>
            <person name="Mannhaupt G."/>
            <person name="Wong P."/>
            <person name="Gueldener U."/>
            <person name="Muensterkoetter M."/>
            <person name="Moore R."/>
            <person name="Kahmann R."/>
            <person name="Bakkeren G."/>
            <person name="Schirawski J."/>
        </authorList>
    </citation>
    <scope>NUCLEOTIDE SEQUENCE [LARGE SCALE GENOMIC DNA]</scope>
    <source>
        <strain evidence="4">Uh4875-4</strain>
    </source>
</reference>
<name>I2G6Y3_USTHO</name>
<gene>
    <name evidence="3" type="ORF">UHOR_01467</name>
</gene>
<dbReference type="OrthoDB" id="2545510at2759"/>
<feature type="transmembrane region" description="Helical" evidence="2">
    <location>
        <begin position="249"/>
        <end position="273"/>
    </location>
</feature>
<feature type="transmembrane region" description="Helical" evidence="2">
    <location>
        <begin position="83"/>
        <end position="110"/>
    </location>
</feature>
<dbReference type="eggNOG" id="ENOG502QX4D">
    <property type="taxonomic scope" value="Eukaryota"/>
</dbReference>
<evidence type="ECO:0000256" key="1">
    <source>
        <dbReference type="SAM" id="MobiDB-lite"/>
    </source>
</evidence>
<evidence type="ECO:0000256" key="2">
    <source>
        <dbReference type="SAM" id="Phobius"/>
    </source>
</evidence>
<dbReference type="AlphaFoldDB" id="I2G6Y3"/>
<protein>
    <submittedName>
        <fullName evidence="3">Conserved uncharacterized protein (N-terminal)</fullName>
    </submittedName>
</protein>
<feature type="compositionally biased region" description="Polar residues" evidence="1">
    <location>
        <begin position="650"/>
        <end position="669"/>
    </location>
</feature>
<sequence>MIRSFNKALPLDLLPPRTGDNNVDMARLLDFVTRLYYPHVDDSFSTQLYISSAIITFWIIPSSIVVLHRLIHGRLWFLKIWPVAGGIFIIPNSVIAFLTCLFCFACLWISHVFVSVEYYHGNPKFQKGYFLWRILIWTPLWLGGWWSGFGILSAFPDALRYERKSRRQRRLILNPMTFNIACWFVPAIQFSTILPLAILAARTYNKTLDDFDAWRQAVDVAEKGRITDATFTMLLAQALDLWLAVTKSFWYYGIAMTCWCCWAAICLLTYLPLGAHTLSRIRSQLQLAKRKDKATDPFFSSRPPVICIQEPTFQERSGQGSKNGFQSTPDVHAAQTRFLCDDMQQSGDELKETEDGLQKSSEGSNDLLEIDERNDTTSTSSSRVFPPMKMASVTLPSRPSQYRTLEQRRIHILGRVYRNIGIQYCGVCFAILCFFGSSMVLAAHCYGSARNNTIAINSVVAALTATYPIIIFGFLVVSLIFWRSFDPALSIDVAEDESLFTSTRSTLEKLTKRALRIGKPKGRTIPDSKAPTLSFGVDDSKPHSSLSQVSSVSIKELERTHSIHTRVGTGDLLSAKSEALKCQGPVAPKLKQRRGIWSFLSSPTMTRKLVESVRAEEPVVPEQVYAFCAVEALTATRGDSSKRTSGAPAASSQRRSTASGKQAELTQELSEQRSIHGLFETHRTSNPSIA</sequence>
<feature type="compositionally biased region" description="Basic and acidic residues" evidence="1">
    <location>
        <begin position="670"/>
        <end position="683"/>
    </location>
</feature>
<dbReference type="Proteomes" id="UP000006174">
    <property type="component" value="Unassembled WGS sequence"/>
</dbReference>
<accession>I2G6Y3</accession>
<keyword evidence="2" id="KW-0812">Transmembrane</keyword>
<feature type="non-terminal residue" evidence="3">
    <location>
        <position position="690"/>
    </location>
</feature>
<keyword evidence="4" id="KW-1185">Reference proteome</keyword>
<proteinExistence type="predicted"/>
<feature type="transmembrane region" description="Helical" evidence="2">
    <location>
        <begin position="176"/>
        <end position="201"/>
    </location>
</feature>
<comment type="caution">
    <text evidence="3">The sequence shown here is derived from an EMBL/GenBank/DDBJ whole genome shotgun (WGS) entry which is preliminary data.</text>
</comment>
<feature type="region of interest" description="Disordered" evidence="1">
    <location>
        <begin position="350"/>
        <end position="384"/>
    </location>
</feature>
<dbReference type="OMA" id="FACLWIS"/>
<feature type="transmembrane region" description="Helical" evidence="2">
    <location>
        <begin position="130"/>
        <end position="155"/>
    </location>
</feature>
<feature type="transmembrane region" description="Helical" evidence="2">
    <location>
        <begin position="421"/>
        <end position="442"/>
    </location>
</feature>
<organism evidence="3 4">
    <name type="scientific">Ustilago hordei</name>
    <name type="common">Barley covered smut fungus</name>
    <dbReference type="NCBI Taxonomy" id="120017"/>
    <lineage>
        <taxon>Eukaryota</taxon>
        <taxon>Fungi</taxon>
        <taxon>Dikarya</taxon>
        <taxon>Basidiomycota</taxon>
        <taxon>Ustilaginomycotina</taxon>
        <taxon>Ustilaginomycetes</taxon>
        <taxon>Ustilaginales</taxon>
        <taxon>Ustilaginaceae</taxon>
        <taxon>Ustilago</taxon>
    </lineage>
</organism>
<dbReference type="EMBL" id="CAGI01000196">
    <property type="protein sequence ID" value="CCF54926.1"/>
    <property type="molecule type" value="Genomic_DNA"/>
</dbReference>
<evidence type="ECO:0000313" key="3">
    <source>
        <dbReference type="EMBL" id="CCF54926.1"/>
    </source>
</evidence>
<feature type="transmembrane region" description="Helical" evidence="2">
    <location>
        <begin position="48"/>
        <end position="71"/>
    </location>
</feature>
<feature type="region of interest" description="Disordered" evidence="1">
    <location>
        <begin position="637"/>
        <end position="690"/>
    </location>
</feature>
<keyword evidence="2" id="KW-0472">Membrane</keyword>
<feature type="transmembrane region" description="Helical" evidence="2">
    <location>
        <begin position="454"/>
        <end position="482"/>
    </location>
</feature>
<dbReference type="HOGENOM" id="CLU_399345_0_0_1"/>